<accession>A0A6L6XWZ8</accession>
<evidence type="ECO:0000313" key="2">
    <source>
        <dbReference type="Proteomes" id="UP000473525"/>
    </source>
</evidence>
<organism evidence="1 2">
    <name type="scientific">Nocardioides agri</name>
    <dbReference type="NCBI Taxonomy" id="2682843"/>
    <lineage>
        <taxon>Bacteria</taxon>
        <taxon>Bacillati</taxon>
        <taxon>Actinomycetota</taxon>
        <taxon>Actinomycetes</taxon>
        <taxon>Propionibacteriales</taxon>
        <taxon>Nocardioidaceae</taxon>
        <taxon>Nocardioides</taxon>
    </lineage>
</organism>
<dbReference type="EMBL" id="WSEK01000005">
    <property type="protein sequence ID" value="MVQ51302.1"/>
    <property type="molecule type" value="Genomic_DNA"/>
</dbReference>
<protein>
    <submittedName>
        <fullName evidence="1">Uncharacterized protein</fullName>
    </submittedName>
</protein>
<dbReference type="RefSeq" id="WP_157346096.1">
    <property type="nucleotide sequence ID" value="NZ_WSEK01000005.1"/>
</dbReference>
<dbReference type="AlphaFoldDB" id="A0A6L6XWZ8"/>
<keyword evidence="2" id="KW-1185">Reference proteome</keyword>
<gene>
    <name evidence="1" type="ORF">GON03_19140</name>
</gene>
<dbReference type="Proteomes" id="UP000473525">
    <property type="component" value="Unassembled WGS sequence"/>
</dbReference>
<comment type="caution">
    <text evidence="1">The sequence shown here is derived from an EMBL/GenBank/DDBJ whole genome shotgun (WGS) entry which is preliminary data.</text>
</comment>
<reference evidence="1 2" key="1">
    <citation type="submission" date="2019-12" db="EMBL/GenBank/DDBJ databases">
        <authorList>
            <person name="Huq M.A."/>
        </authorList>
    </citation>
    <scope>NUCLEOTIDE SEQUENCE [LARGE SCALE GENOMIC DNA]</scope>
    <source>
        <strain evidence="1 2">MAH-18</strain>
    </source>
</reference>
<name>A0A6L6XWZ8_9ACTN</name>
<sequence>MSDQQTWIRPVAVGTVGQIRAQAELHLDLDETGRALVHEAVLGQLLLDAGSKRTA</sequence>
<evidence type="ECO:0000313" key="1">
    <source>
        <dbReference type="EMBL" id="MVQ51302.1"/>
    </source>
</evidence>
<proteinExistence type="predicted"/>